<protein>
    <submittedName>
        <fullName evidence="5">Gfo/Idh/MocA family oxidoreductase</fullName>
    </submittedName>
</protein>
<dbReference type="GO" id="GO:0016491">
    <property type="term" value="F:oxidoreductase activity"/>
    <property type="evidence" value="ECO:0007669"/>
    <property type="project" value="UniProtKB-KW"/>
</dbReference>
<dbReference type="SUPFAM" id="SSF51735">
    <property type="entry name" value="NAD(P)-binding Rossmann-fold domains"/>
    <property type="match status" value="1"/>
</dbReference>
<reference evidence="5" key="1">
    <citation type="submission" date="2021-03" db="EMBL/GenBank/DDBJ databases">
        <title>Leucobacter chromiisoli sp. nov., isolated from chromium-containing soil of chemical plant.</title>
        <authorList>
            <person name="Xu Z."/>
        </authorList>
    </citation>
    <scope>NUCLEOTIDE SEQUENCE</scope>
    <source>
        <strain evidence="5">K 70/01</strain>
    </source>
</reference>
<accession>A0A939QGK6</accession>
<dbReference type="PANTHER" id="PTHR43818:SF11">
    <property type="entry name" value="BCDNA.GH03377"/>
    <property type="match status" value="1"/>
</dbReference>
<gene>
    <name evidence="5" type="ORF">J4H85_00630</name>
</gene>
<evidence type="ECO:0000256" key="2">
    <source>
        <dbReference type="ARBA" id="ARBA00023027"/>
    </source>
</evidence>
<dbReference type="AlphaFoldDB" id="A0A939QGK6"/>
<name>A0A939QGK6_9MICO</name>
<evidence type="ECO:0000313" key="5">
    <source>
        <dbReference type="EMBL" id="MBO2988504.1"/>
    </source>
</evidence>
<proteinExistence type="predicted"/>
<feature type="domain" description="Gfo/Idh/MocA-like oxidoreductase N-terminal" evidence="3">
    <location>
        <begin position="1"/>
        <end position="110"/>
    </location>
</feature>
<dbReference type="InterPro" id="IPR055170">
    <property type="entry name" value="GFO_IDH_MocA-like_dom"/>
</dbReference>
<dbReference type="Pfam" id="PF01408">
    <property type="entry name" value="GFO_IDH_MocA"/>
    <property type="match status" value="1"/>
</dbReference>
<keyword evidence="2" id="KW-0520">NAD</keyword>
<dbReference type="GO" id="GO:0000166">
    <property type="term" value="F:nucleotide binding"/>
    <property type="evidence" value="ECO:0007669"/>
    <property type="project" value="InterPro"/>
</dbReference>
<dbReference type="Gene3D" id="3.40.50.720">
    <property type="entry name" value="NAD(P)-binding Rossmann-like Domain"/>
    <property type="match status" value="1"/>
</dbReference>
<keyword evidence="6" id="KW-1185">Reference proteome</keyword>
<dbReference type="InterPro" id="IPR036291">
    <property type="entry name" value="NAD(P)-bd_dom_sf"/>
</dbReference>
<feature type="domain" description="GFO/IDH/MocA-like oxidoreductase" evidence="4">
    <location>
        <begin position="121"/>
        <end position="251"/>
    </location>
</feature>
<dbReference type="InterPro" id="IPR050463">
    <property type="entry name" value="Gfo/Idh/MocA_oxidrdct_glycsds"/>
</dbReference>
<keyword evidence="1" id="KW-0560">Oxidoreductase</keyword>
<organism evidence="5 6">
    <name type="scientific">Leucobacter tardus</name>
    <dbReference type="NCBI Taxonomy" id="501483"/>
    <lineage>
        <taxon>Bacteria</taxon>
        <taxon>Bacillati</taxon>
        <taxon>Actinomycetota</taxon>
        <taxon>Actinomycetes</taxon>
        <taxon>Micrococcales</taxon>
        <taxon>Microbacteriaceae</taxon>
        <taxon>Leucobacter</taxon>
    </lineage>
</organism>
<dbReference type="InterPro" id="IPR000683">
    <property type="entry name" value="Gfo/Idh/MocA-like_OxRdtase_N"/>
</dbReference>
<dbReference type="SUPFAM" id="SSF55347">
    <property type="entry name" value="Glyceraldehyde-3-phosphate dehydrogenase-like, C-terminal domain"/>
    <property type="match status" value="1"/>
</dbReference>
<evidence type="ECO:0000256" key="1">
    <source>
        <dbReference type="ARBA" id="ARBA00023002"/>
    </source>
</evidence>
<dbReference type="Pfam" id="PF22725">
    <property type="entry name" value="GFO_IDH_MocA_C3"/>
    <property type="match status" value="1"/>
</dbReference>
<evidence type="ECO:0000259" key="3">
    <source>
        <dbReference type="Pfam" id="PF01408"/>
    </source>
</evidence>
<sequence>MLGGGFMARTHSQAARLAGAELSAIAASSSESTERIRGELGFGRGLQADDLAGAGFDVVHVCTPNETHATFTRSALAAGSHVICEKPLATSAAEARELADAARAAGLIGTVPFVYRYHPLVREARARIRAGEAGTILTVDGSYLQDWLLDADDVNWRVDAGSGGPSRAFADIGSHLVDLIEFVTGDRITRLAATTRTVHPERGSTPVTTEDTVAVAVEFAGGAIGSLLVSQVAPGRKNALVIEVSGDRESVRFAQERPEQLWVGRRQGSTLIDREADALSPDAARLCRVPAGHPQGYQDAFNAFVADSYALMRGDGSEGGAPDGVPTFADGVRAAVVTEAVLAAAEAGTWVEVPQS</sequence>
<dbReference type="PANTHER" id="PTHR43818">
    <property type="entry name" value="BCDNA.GH03377"/>
    <property type="match status" value="1"/>
</dbReference>
<evidence type="ECO:0000313" key="6">
    <source>
        <dbReference type="Proteomes" id="UP000668403"/>
    </source>
</evidence>
<dbReference type="Gene3D" id="3.30.360.10">
    <property type="entry name" value="Dihydrodipicolinate Reductase, domain 2"/>
    <property type="match status" value="1"/>
</dbReference>
<evidence type="ECO:0000259" key="4">
    <source>
        <dbReference type="Pfam" id="PF22725"/>
    </source>
</evidence>
<comment type="caution">
    <text evidence="5">The sequence shown here is derived from an EMBL/GenBank/DDBJ whole genome shotgun (WGS) entry which is preliminary data.</text>
</comment>
<dbReference type="EMBL" id="JAGFBF010000001">
    <property type="protein sequence ID" value="MBO2988504.1"/>
    <property type="molecule type" value="Genomic_DNA"/>
</dbReference>
<dbReference type="Proteomes" id="UP000668403">
    <property type="component" value="Unassembled WGS sequence"/>
</dbReference>